<proteinExistence type="predicted"/>
<sequence length="131" mass="14415">MGLLLGWHYALFPPIDRGILEGKPQRFESLACCDIDLSSKDCNRDPNHCATMTTLPMLPQGRGNLASPKPVHVLLDPHPKRPARLTDVFLIALLQVMRYITPVAVQSTSFPNGQTMQDGVSQARSYSQVGS</sequence>
<evidence type="ECO:0000313" key="3">
    <source>
        <dbReference type="Proteomes" id="UP000050761"/>
    </source>
</evidence>
<dbReference type="AlphaFoldDB" id="A0A183GD26"/>
<accession>A0A3P8CG59</accession>
<evidence type="ECO:0000256" key="1">
    <source>
        <dbReference type="SAM" id="MobiDB-lite"/>
    </source>
</evidence>
<dbReference type="Proteomes" id="UP000050761">
    <property type="component" value="Unassembled WGS sequence"/>
</dbReference>
<keyword evidence="3" id="KW-1185">Reference proteome</keyword>
<name>A0A183GD26_HELPZ</name>
<accession>A0A183GD26</accession>
<gene>
    <name evidence="2" type="ORF">HPBE_LOCUS20117</name>
</gene>
<protein>
    <submittedName>
        <fullName evidence="4">Secreted protein</fullName>
    </submittedName>
</protein>
<organism evidence="3 4">
    <name type="scientific">Heligmosomoides polygyrus</name>
    <name type="common">Parasitic roundworm</name>
    <dbReference type="NCBI Taxonomy" id="6339"/>
    <lineage>
        <taxon>Eukaryota</taxon>
        <taxon>Metazoa</taxon>
        <taxon>Ecdysozoa</taxon>
        <taxon>Nematoda</taxon>
        <taxon>Chromadorea</taxon>
        <taxon>Rhabditida</taxon>
        <taxon>Rhabditina</taxon>
        <taxon>Rhabditomorpha</taxon>
        <taxon>Strongyloidea</taxon>
        <taxon>Heligmosomidae</taxon>
        <taxon>Heligmosomoides</taxon>
    </lineage>
</organism>
<evidence type="ECO:0000313" key="2">
    <source>
        <dbReference type="EMBL" id="VDP18334.1"/>
    </source>
</evidence>
<feature type="region of interest" description="Disordered" evidence="1">
    <location>
        <begin position="110"/>
        <end position="131"/>
    </location>
</feature>
<dbReference type="WBParaSite" id="HPBE_0002011801-mRNA-1">
    <property type="protein sequence ID" value="HPBE_0002011801-mRNA-1"/>
    <property type="gene ID" value="HPBE_0002011801"/>
</dbReference>
<reference evidence="4" key="2">
    <citation type="submission" date="2019-09" db="UniProtKB">
        <authorList>
            <consortium name="WormBaseParasite"/>
        </authorList>
    </citation>
    <scope>IDENTIFICATION</scope>
</reference>
<reference evidence="2 3" key="1">
    <citation type="submission" date="2018-11" db="EMBL/GenBank/DDBJ databases">
        <authorList>
            <consortium name="Pathogen Informatics"/>
        </authorList>
    </citation>
    <scope>NUCLEOTIDE SEQUENCE [LARGE SCALE GENOMIC DNA]</scope>
</reference>
<evidence type="ECO:0000313" key="4">
    <source>
        <dbReference type="WBParaSite" id="HPBE_0002011801-mRNA-1"/>
    </source>
</evidence>
<dbReference type="EMBL" id="UZAH01031875">
    <property type="protein sequence ID" value="VDP18334.1"/>
    <property type="molecule type" value="Genomic_DNA"/>
</dbReference>